<dbReference type="Pfam" id="PF18911">
    <property type="entry name" value="PKD_4"/>
    <property type="match status" value="2"/>
</dbReference>
<dbReference type="Proteomes" id="UP000198984">
    <property type="component" value="Unassembled WGS sequence"/>
</dbReference>
<dbReference type="CDD" id="cd00146">
    <property type="entry name" value="PKD"/>
    <property type="match status" value="1"/>
</dbReference>
<dbReference type="RefSeq" id="WP_089917783.1">
    <property type="nucleotide sequence ID" value="NZ_FOBB01000006.1"/>
</dbReference>
<organism evidence="2 3">
    <name type="scientific">Chitinophaga rupis</name>
    <dbReference type="NCBI Taxonomy" id="573321"/>
    <lineage>
        <taxon>Bacteria</taxon>
        <taxon>Pseudomonadati</taxon>
        <taxon>Bacteroidota</taxon>
        <taxon>Chitinophagia</taxon>
        <taxon>Chitinophagales</taxon>
        <taxon>Chitinophagaceae</taxon>
        <taxon>Chitinophaga</taxon>
    </lineage>
</organism>
<dbReference type="EMBL" id="FOBB01000006">
    <property type="protein sequence ID" value="SEM84483.1"/>
    <property type="molecule type" value="Genomic_DNA"/>
</dbReference>
<sequence length="639" mass="70606">MSKFFLLVFGCCLIHVVAVAYHIIGGEIYYQTVAYNSITGQYRYLITLKLYRDADFTCGDRQGCLDRFENPVAVNVYTASGQRAIAPVLLYIQETKQLFDTLKNPCLTPQTQHLEAAFYRDTIELPPIYGGYYVAYQRCCRGEKLANIYNSEQEGSTYYTTIPGTESRPNNNSAYFSKDVAIVICADFAFRYDYAATDPDGDSLTYALCSALTGGAARNESNAINPPPYDDIVNYIPPYSGADPMGGAPLIAIDNKGLLTGTPNRVGKFVVSVCVTEYDRVTKKYIGTHHKDILLTVFSCKSAVRANLQDILNNCTDTADLRVAIPNFSNAGFTSSYYWNFGDGTDTVTYDKKVFYHAYPDTGSYPIKLVVNRGLPCVDSSTGTINNYPGLRAGFTVTGICAGDPIIFRDTSSYTYGNILTRSWDLGMPNAIASGKQVNMQYPEGGVYTITLSLDTDKGCTKTSTLNLTVYQVKPYAGNDTILARGQLLPLHASGGEFYQWTPPYGLNNAGIADPVLDYDKDIQFLLKVSNQQGCVGYDTLNVKYYLGPDIYIPNAFTPNGDGQNDRFRFIPVGIVQYDFFRIYDRWGQLVYSSIDFRTGWDGTVHGQSAAMGTYVWILQGKDLGGQTVSKSGTVTLIR</sequence>
<dbReference type="InterPro" id="IPR026341">
    <property type="entry name" value="T9SS_type_B"/>
</dbReference>
<dbReference type="InterPro" id="IPR000601">
    <property type="entry name" value="PKD_dom"/>
</dbReference>
<dbReference type="OrthoDB" id="1490014at2"/>
<reference evidence="2 3" key="1">
    <citation type="submission" date="2016-10" db="EMBL/GenBank/DDBJ databases">
        <authorList>
            <person name="de Groot N.N."/>
        </authorList>
    </citation>
    <scope>NUCLEOTIDE SEQUENCE [LARGE SCALE GENOMIC DNA]</scope>
    <source>
        <strain evidence="2 3">DSM 21039</strain>
    </source>
</reference>
<feature type="domain" description="PKD" evidence="1">
    <location>
        <begin position="329"/>
        <end position="372"/>
    </location>
</feature>
<dbReference type="STRING" id="573321.SAMN04488505_106297"/>
<dbReference type="InterPro" id="IPR013783">
    <property type="entry name" value="Ig-like_fold"/>
</dbReference>
<dbReference type="InterPro" id="IPR022409">
    <property type="entry name" value="PKD/Chitinase_dom"/>
</dbReference>
<dbReference type="AlphaFoldDB" id="A0A1H8BNW0"/>
<dbReference type="Pfam" id="PF13585">
    <property type="entry name" value="CHU_C"/>
    <property type="match status" value="1"/>
</dbReference>
<gene>
    <name evidence="2" type="ORF">SAMN04488505_106297</name>
</gene>
<dbReference type="InterPro" id="IPR035986">
    <property type="entry name" value="PKD_dom_sf"/>
</dbReference>
<dbReference type="Gene3D" id="2.60.40.10">
    <property type="entry name" value="Immunoglobulins"/>
    <property type="match status" value="2"/>
</dbReference>
<feature type="domain" description="PKD" evidence="1">
    <location>
        <begin position="417"/>
        <end position="470"/>
    </location>
</feature>
<dbReference type="NCBIfam" id="TIGR04131">
    <property type="entry name" value="Bac_Flav_CTERM"/>
    <property type="match status" value="1"/>
</dbReference>
<evidence type="ECO:0000313" key="2">
    <source>
        <dbReference type="EMBL" id="SEM84483.1"/>
    </source>
</evidence>
<accession>A0A1H8BNW0</accession>
<keyword evidence="3" id="KW-1185">Reference proteome</keyword>
<evidence type="ECO:0000313" key="3">
    <source>
        <dbReference type="Proteomes" id="UP000198984"/>
    </source>
</evidence>
<evidence type="ECO:0000259" key="1">
    <source>
        <dbReference type="PROSITE" id="PS50093"/>
    </source>
</evidence>
<protein>
    <submittedName>
        <fullName evidence="2">Gliding motility-associated C-terminal domain-containing protein</fullName>
    </submittedName>
</protein>
<dbReference type="SMART" id="SM00089">
    <property type="entry name" value="PKD"/>
    <property type="match status" value="2"/>
</dbReference>
<dbReference type="SUPFAM" id="SSF49299">
    <property type="entry name" value="PKD domain"/>
    <property type="match status" value="2"/>
</dbReference>
<dbReference type="PROSITE" id="PS50093">
    <property type="entry name" value="PKD"/>
    <property type="match status" value="2"/>
</dbReference>
<proteinExistence type="predicted"/>
<name>A0A1H8BNW0_9BACT</name>